<evidence type="ECO:0000259" key="5">
    <source>
        <dbReference type="Pfam" id="PF00728"/>
    </source>
</evidence>
<evidence type="ECO:0000256" key="2">
    <source>
        <dbReference type="ARBA" id="ARBA00006285"/>
    </source>
</evidence>
<evidence type="ECO:0000256" key="1">
    <source>
        <dbReference type="ARBA" id="ARBA00001231"/>
    </source>
</evidence>
<sequence length="161" mass="17769">MKEKGIPDGDGLLSYFVGRVHKNIAAVAPPLIQYQEVFEAGFRDSNAASNAAGTIFHVWKASSPAPADAIQDITAAGYRVVVSNSNYWYLNEGFGRLGTDTYTRWEDVYEHGIIDNITLTSAQKDVSHSYESPCCLLMLTLPCPCPAGDWRRRLLVGRADR</sequence>
<dbReference type="AlphaFoldDB" id="A0A7S3D390"/>
<gene>
    <name evidence="6" type="ORF">PBIL07802_LOCUS7366</name>
</gene>
<dbReference type="InterPro" id="IPR017853">
    <property type="entry name" value="GH"/>
</dbReference>
<feature type="domain" description="Glycoside hydrolase family 20 catalytic" evidence="5">
    <location>
        <begin position="1"/>
        <end position="112"/>
    </location>
</feature>
<dbReference type="EMBL" id="HBIB01011364">
    <property type="protein sequence ID" value="CAE0245186.1"/>
    <property type="molecule type" value="Transcribed_RNA"/>
</dbReference>
<dbReference type="InterPro" id="IPR015883">
    <property type="entry name" value="Glyco_hydro_20_cat"/>
</dbReference>
<organism evidence="6">
    <name type="scientific">Palpitomonas bilix</name>
    <dbReference type="NCBI Taxonomy" id="652834"/>
    <lineage>
        <taxon>Eukaryota</taxon>
        <taxon>Eukaryota incertae sedis</taxon>
    </lineage>
</organism>
<dbReference type="EC" id="3.2.1.52" evidence="3"/>
<proteinExistence type="inferred from homology"/>
<comment type="catalytic activity">
    <reaction evidence="1">
        <text>Hydrolysis of terminal non-reducing N-acetyl-D-hexosamine residues in N-acetyl-beta-D-hexosaminides.</text>
        <dbReference type="EC" id="3.2.1.52"/>
    </reaction>
</comment>
<evidence type="ECO:0000313" key="6">
    <source>
        <dbReference type="EMBL" id="CAE0245186.1"/>
    </source>
</evidence>
<dbReference type="GO" id="GO:0004563">
    <property type="term" value="F:beta-N-acetylhexosaminidase activity"/>
    <property type="evidence" value="ECO:0007669"/>
    <property type="project" value="UniProtKB-EC"/>
</dbReference>
<evidence type="ECO:0000256" key="3">
    <source>
        <dbReference type="ARBA" id="ARBA00012663"/>
    </source>
</evidence>
<dbReference type="PANTHER" id="PTHR22600">
    <property type="entry name" value="BETA-HEXOSAMINIDASE"/>
    <property type="match status" value="1"/>
</dbReference>
<name>A0A7S3D390_9EUKA</name>
<dbReference type="InterPro" id="IPR025705">
    <property type="entry name" value="Beta_hexosaminidase_sua/sub"/>
</dbReference>
<evidence type="ECO:0000256" key="4">
    <source>
        <dbReference type="ARBA" id="ARBA00022801"/>
    </source>
</evidence>
<dbReference type="Gene3D" id="3.20.20.80">
    <property type="entry name" value="Glycosidases"/>
    <property type="match status" value="1"/>
</dbReference>
<dbReference type="PANTHER" id="PTHR22600:SF57">
    <property type="entry name" value="BETA-N-ACETYLHEXOSAMINIDASE"/>
    <property type="match status" value="1"/>
</dbReference>
<accession>A0A7S3D390</accession>
<reference evidence="6" key="1">
    <citation type="submission" date="2021-01" db="EMBL/GenBank/DDBJ databases">
        <authorList>
            <person name="Corre E."/>
            <person name="Pelletier E."/>
            <person name="Niang G."/>
            <person name="Scheremetjew M."/>
            <person name="Finn R."/>
            <person name="Kale V."/>
            <person name="Holt S."/>
            <person name="Cochrane G."/>
            <person name="Meng A."/>
            <person name="Brown T."/>
            <person name="Cohen L."/>
        </authorList>
    </citation>
    <scope>NUCLEOTIDE SEQUENCE</scope>
    <source>
        <strain evidence="6">NIES-2562</strain>
    </source>
</reference>
<keyword evidence="4" id="KW-0378">Hydrolase</keyword>
<dbReference type="GO" id="GO:0016020">
    <property type="term" value="C:membrane"/>
    <property type="evidence" value="ECO:0007669"/>
    <property type="project" value="TreeGrafter"/>
</dbReference>
<comment type="similarity">
    <text evidence="2">Belongs to the glycosyl hydrolase 20 family.</text>
</comment>
<dbReference type="SUPFAM" id="SSF51445">
    <property type="entry name" value="(Trans)glycosidases"/>
    <property type="match status" value="1"/>
</dbReference>
<dbReference type="Pfam" id="PF00728">
    <property type="entry name" value="Glyco_hydro_20"/>
    <property type="match status" value="1"/>
</dbReference>
<dbReference type="GO" id="GO:0005975">
    <property type="term" value="P:carbohydrate metabolic process"/>
    <property type="evidence" value="ECO:0007669"/>
    <property type="project" value="InterPro"/>
</dbReference>
<dbReference type="GO" id="GO:0030203">
    <property type="term" value="P:glycosaminoglycan metabolic process"/>
    <property type="evidence" value="ECO:0007669"/>
    <property type="project" value="TreeGrafter"/>
</dbReference>
<protein>
    <recommendedName>
        <fullName evidence="3">beta-N-acetylhexosaminidase</fullName>
        <ecNumber evidence="3">3.2.1.52</ecNumber>
    </recommendedName>
</protein>